<keyword evidence="13" id="KW-1185">Reference proteome</keyword>
<dbReference type="RefSeq" id="WP_377062130.1">
    <property type="nucleotide sequence ID" value="NZ_JBHSJJ010000002.1"/>
</dbReference>
<dbReference type="InterPro" id="IPR012910">
    <property type="entry name" value="Plug_dom"/>
</dbReference>
<dbReference type="NCBIfam" id="TIGR04056">
    <property type="entry name" value="OMP_RagA_SusC"/>
    <property type="match status" value="1"/>
</dbReference>
<evidence type="ECO:0000256" key="7">
    <source>
        <dbReference type="ARBA" id="ARBA00023237"/>
    </source>
</evidence>
<organism evidence="12 13">
    <name type="scientific">Negadavirga shengliensis</name>
    <dbReference type="NCBI Taxonomy" id="1389218"/>
    <lineage>
        <taxon>Bacteria</taxon>
        <taxon>Pseudomonadati</taxon>
        <taxon>Bacteroidota</taxon>
        <taxon>Cytophagia</taxon>
        <taxon>Cytophagales</taxon>
        <taxon>Cyclobacteriaceae</taxon>
        <taxon>Negadavirga</taxon>
    </lineage>
</organism>
<evidence type="ECO:0000256" key="5">
    <source>
        <dbReference type="ARBA" id="ARBA00023077"/>
    </source>
</evidence>
<keyword evidence="5 9" id="KW-0798">TonB box</keyword>
<evidence type="ECO:0000256" key="3">
    <source>
        <dbReference type="ARBA" id="ARBA00022452"/>
    </source>
</evidence>
<evidence type="ECO:0000256" key="9">
    <source>
        <dbReference type="RuleBase" id="RU003357"/>
    </source>
</evidence>
<dbReference type="NCBIfam" id="TIGR04057">
    <property type="entry name" value="SusC_RagA_signa"/>
    <property type="match status" value="1"/>
</dbReference>
<feature type="domain" description="TonB-dependent receptor-like beta-barrel" evidence="10">
    <location>
        <begin position="527"/>
        <end position="885"/>
    </location>
</feature>
<dbReference type="Pfam" id="PF00593">
    <property type="entry name" value="TonB_dep_Rec_b-barrel"/>
    <property type="match status" value="1"/>
</dbReference>
<reference evidence="13" key="1">
    <citation type="journal article" date="2019" name="Int. J. Syst. Evol. Microbiol.">
        <title>The Global Catalogue of Microorganisms (GCM) 10K type strain sequencing project: providing services to taxonomists for standard genome sequencing and annotation.</title>
        <authorList>
            <consortium name="The Broad Institute Genomics Platform"/>
            <consortium name="The Broad Institute Genome Sequencing Center for Infectious Disease"/>
            <person name="Wu L."/>
            <person name="Ma J."/>
        </authorList>
    </citation>
    <scope>NUCLEOTIDE SEQUENCE [LARGE SCALE GENOMIC DNA]</scope>
    <source>
        <strain evidence="13">CGMCC 4.7466</strain>
    </source>
</reference>
<comment type="caution">
    <text evidence="12">The sequence shown here is derived from an EMBL/GenBank/DDBJ whole genome shotgun (WGS) entry which is preliminary data.</text>
</comment>
<dbReference type="Gene3D" id="2.60.40.1120">
    <property type="entry name" value="Carboxypeptidase-like, regulatory domain"/>
    <property type="match status" value="1"/>
</dbReference>
<feature type="domain" description="TonB-dependent receptor plug" evidence="11">
    <location>
        <begin position="226"/>
        <end position="331"/>
    </location>
</feature>
<evidence type="ECO:0000256" key="6">
    <source>
        <dbReference type="ARBA" id="ARBA00023136"/>
    </source>
</evidence>
<dbReference type="InterPro" id="IPR023997">
    <property type="entry name" value="TonB-dep_OMP_SusC/RagA_CS"/>
</dbReference>
<dbReference type="SUPFAM" id="SSF56935">
    <property type="entry name" value="Porins"/>
    <property type="match status" value="1"/>
</dbReference>
<keyword evidence="6 8" id="KW-0472">Membrane</keyword>
<dbReference type="InterPro" id="IPR008969">
    <property type="entry name" value="CarboxyPept-like_regulatory"/>
</dbReference>
<evidence type="ECO:0000256" key="8">
    <source>
        <dbReference type="PROSITE-ProRule" id="PRU01360"/>
    </source>
</evidence>
<comment type="subcellular location">
    <subcellularLocation>
        <location evidence="1 8">Cell outer membrane</location>
        <topology evidence="1 8">Multi-pass membrane protein</topology>
    </subcellularLocation>
</comment>
<dbReference type="EMBL" id="JBHSJJ010000002">
    <property type="protein sequence ID" value="MFC4871034.1"/>
    <property type="molecule type" value="Genomic_DNA"/>
</dbReference>
<keyword evidence="4 8" id="KW-0812">Transmembrane</keyword>
<dbReference type="Proteomes" id="UP001595818">
    <property type="component" value="Unassembled WGS sequence"/>
</dbReference>
<proteinExistence type="inferred from homology"/>
<evidence type="ECO:0000259" key="11">
    <source>
        <dbReference type="Pfam" id="PF07715"/>
    </source>
</evidence>
<dbReference type="Gene3D" id="2.170.130.10">
    <property type="entry name" value="TonB-dependent receptor, plug domain"/>
    <property type="match status" value="1"/>
</dbReference>
<gene>
    <name evidence="12" type="ORF">ACFPFU_05005</name>
</gene>
<dbReference type="Pfam" id="PF07715">
    <property type="entry name" value="Plug"/>
    <property type="match status" value="1"/>
</dbReference>
<dbReference type="InterPro" id="IPR023996">
    <property type="entry name" value="TonB-dep_OMP_SusC/RagA"/>
</dbReference>
<evidence type="ECO:0000256" key="4">
    <source>
        <dbReference type="ARBA" id="ARBA00022692"/>
    </source>
</evidence>
<dbReference type="PROSITE" id="PS52016">
    <property type="entry name" value="TONB_DEPENDENT_REC_3"/>
    <property type="match status" value="1"/>
</dbReference>
<evidence type="ECO:0000256" key="1">
    <source>
        <dbReference type="ARBA" id="ARBA00004571"/>
    </source>
</evidence>
<comment type="similarity">
    <text evidence="8 9">Belongs to the TonB-dependent receptor family.</text>
</comment>
<accession>A0ABV9SXF9</accession>
<protein>
    <submittedName>
        <fullName evidence="12">SusC/RagA family TonB-linked outer membrane protein</fullName>
    </submittedName>
</protein>
<dbReference type="SUPFAM" id="SSF49464">
    <property type="entry name" value="Carboxypeptidase regulatory domain-like"/>
    <property type="match status" value="1"/>
</dbReference>
<dbReference type="InterPro" id="IPR036942">
    <property type="entry name" value="Beta-barrel_TonB_sf"/>
</dbReference>
<keyword evidence="7 8" id="KW-0998">Cell outer membrane</keyword>
<dbReference type="InterPro" id="IPR037066">
    <property type="entry name" value="Plug_dom_sf"/>
</dbReference>
<evidence type="ECO:0000256" key="2">
    <source>
        <dbReference type="ARBA" id="ARBA00022448"/>
    </source>
</evidence>
<dbReference type="Pfam" id="PF13715">
    <property type="entry name" value="CarbopepD_reg_2"/>
    <property type="match status" value="1"/>
</dbReference>
<evidence type="ECO:0000313" key="12">
    <source>
        <dbReference type="EMBL" id="MFC4871034.1"/>
    </source>
</evidence>
<evidence type="ECO:0000259" key="10">
    <source>
        <dbReference type="Pfam" id="PF00593"/>
    </source>
</evidence>
<keyword evidence="3 8" id="KW-1134">Transmembrane beta strand</keyword>
<keyword evidence="2 8" id="KW-0813">Transport</keyword>
<name>A0ABV9SXF9_9BACT</name>
<dbReference type="Gene3D" id="2.40.170.20">
    <property type="entry name" value="TonB-dependent receptor, beta-barrel domain"/>
    <property type="match status" value="1"/>
</dbReference>
<dbReference type="InterPro" id="IPR039426">
    <property type="entry name" value="TonB-dep_rcpt-like"/>
</dbReference>
<sequence>MKNNLLKTIYMLSRYFLFGFLVQLVFLNFGLAVKANGQYKSIDDVVVQISGKEITLGQFFKEVQRQTPFKFSYDSKEVDRTKILSFPFEQGILEEFLIEVAKQGVFSIRQNNHSIDVLKDERRQISIQRDDPITISGQVMDEKGDPLPGATISVRGTSVGTVTDIDGLFSLEVEVGATITVSFIGYTSQNIAIGSQTNLSIRMVQDSESLEEVVVTAFGIERQEKALSYSVQKVEGEAVSRVGNPNILNGLQGKIAGVTIRQTTGAPGSSPAVNIRGSRSITGNNQPLYVVDGLPISGRVIDLNPSDIASLNVLKGPTAAALYGLRASNGVIVITTKRGKSAIGQPIISVETGYNFDQVTRLPRLQTTYAQGNNGQFDQQSAFSFGPRIDTLGVYTNFLGEQEQAAVYDNAGDFFRTGGTKNFNVDVANTFERGNYQIGVGYSGQHGIIENSGFERLNIKLASDYSITDNLKIGTSVNFSSSDRDQVVDGGGNSSLFYAAYFAPVSYNLKGKPIAQPDNPYEQINFRNAHDNIYWSVQNNSNNSSTVRTFGNAYLQYQPLDWLTVNYRVGIDYFQTNNKIVFALGSGQQGRRTSPPSGGSITDQMIYNRNFNSNFNLNFKKDFGDDFEFDFLLGNEVFDIYSRNMQVVGNDITIGGFNHISNTSSQNSTESVQQSRVAGFFGNLSLSWRDMLFLNASGRNDVVSNMPRGNRSFFYPSVGLGFAFTELMNTSSRLLEFGKLRASVAEVGQAGPIYVANTVFVRGNAGGGFVFPFDGLNAFTRSNNLISADLQPENTRTTEIGIDLRGFDRRINLDYTYYTTIADGQIFNVPVPISTGYGTELRNAGQMSVKGHEIVLNVVPIRAANFSWDLTTNFTTFTNKVESLADGVERLNLGGFRANIVAEAGQEYPFLRGIGYARDPVSGEVVVDSRPTLPNGNINTRYGMPLRSTQPVNLGSVNPDFEFGFINQFTYKGFTLIAQIDWRQGGKISSGSNRLGKLYGSLMETEARTEDYIFSGKMGYFQEDGSLVVEGDNNIVINRDETFYRINEDPIIESNVYDASFVRLREIRASYDIPATWVQRFNLRSASVYLSGRNLWLNAALPNFDPELNTGGGNAQGEEYIVYPQILSFGGGVRVSF</sequence>
<dbReference type="InterPro" id="IPR000531">
    <property type="entry name" value="Beta-barrel_TonB"/>
</dbReference>
<evidence type="ECO:0000313" key="13">
    <source>
        <dbReference type="Proteomes" id="UP001595818"/>
    </source>
</evidence>